<reference evidence="2" key="1">
    <citation type="journal article" date="2021" name="BMC Genomics">
        <title>Chromosome-level genome assembly and manually-curated proteome of model necrotroph Parastagonospora nodorum Sn15 reveals a genome-wide trove of candidate effector homologs, and redundancy of virulence-related functions within an accessory chromosome.</title>
        <authorList>
            <person name="Bertazzoni S."/>
            <person name="Jones D.A.B."/>
            <person name="Phan H.T."/>
            <person name="Tan K.-C."/>
            <person name="Hane J.K."/>
        </authorList>
    </citation>
    <scope>NUCLEOTIDE SEQUENCE [LARGE SCALE GENOMIC DNA]</scope>
    <source>
        <strain evidence="2">SN15 / ATCC MYA-4574 / FGSC 10173)</strain>
    </source>
</reference>
<sequence>MEEPQSAQSVFSNYARLSYSPHHNQRLADEERPSYTLLNTMCRDLDYACRIRQTIHGNCQGLERAWRRNSVQLISTYQRRNCASLGFLCFSCMLQYVMGELHAVQMLCTRCGVERLDVPSLR</sequence>
<protein>
    <submittedName>
        <fullName evidence="1">Uncharacterized protein</fullName>
    </submittedName>
</protein>
<evidence type="ECO:0000313" key="1">
    <source>
        <dbReference type="EMBL" id="QRD05760.1"/>
    </source>
</evidence>
<gene>
    <name evidence="1" type="ORF">JI435_422760</name>
</gene>
<proteinExistence type="predicted"/>
<dbReference type="VEuPathDB" id="FungiDB:JI435_422760"/>
<organism evidence="1 2">
    <name type="scientific">Phaeosphaeria nodorum (strain SN15 / ATCC MYA-4574 / FGSC 10173)</name>
    <name type="common">Glume blotch fungus</name>
    <name type="synonym">Parastagonospora nodorum</name>
    <dbReference type="NCBI Taxonomy" id="321614"/>
    <lineage>
        <taxon>Eukaryota</taxon>
        <taxon>Fungi</taxon>
        <taxon>Dikarya</taxon>
        <taxon>Ascomycota</taxon>
        <taxon>Pezizomycotina</taxon>
        <taxon>Dothideomycetes</taxon>
        <taxon>Pleosporomycetidae</taxon>
        <taxon>Pleosporales</taxon>
        <taxon>Pleosporineae</taxon>
        <taxon>Phaeosphaeriaceae</taxon>
        <taxon>Parastagonospora</taxon>
    </lineage>
</organism>
<evidence type="ECO:0000313" key="2">
    <source>
        <dbReference type="Proteomes" id="UP000663193"/>
    </source>
</evidence>
<dbReference type="AlphaFoldDB" id="A0A7U2NPI9"/>
<keyword evidence="2" id="KW-1185">Reference proteome</keyword>
<dbReference type="Proteomes" id="UP000663193">
    <property type="component" value="Chromosome 19"/>
</dbReference>
<dbReference type="EMBL" id="CP069041">
    <property type="protein sequence ID" value="QRD05760.1"/>
    <property type="molecule type" value="Genomic_DNA"/>
</dbReference>
<accession>A0A7U2NPI9</accession>
<name>A0A7U2NPI9_PHANO</name>